<dbReference type="CDD" id="cd05289">
    <property type="entry name" value="MDR_like_2"/>
    <property type="match status" value="1"/>
</dbReference>
<reference evidence="5 6" key="1">
    <citation type="submission" date="2015-04" db="EMBL/GenBank/DDBJ databases">
        <authorList>
            <person name="Syromyatnikov M.Y."/>
            <person name="Popov V.N."/>
        </authorList>
    </citation>
    <scope>NUCLEOTIDE SEQUENCE [LARGE SCALE GENOMIC DNA]</scope>
    <source>
        <strain evidence="5">WF-38-12</strain>
    </source>
</reference>
<dbReference type="InterPro" id="IPR013154">
    <property type="entry name" value="ADH-like_N"/>
</dbReference>
<evidence type="ECO:0000256" key="1">
    <source>
        <dbReference type="ARBA" id="ARBA00023242"/>
    </source>
</evidence>
<dbReference type="InterPro" id="IPR036291">
    <property type="entry name" value="NAD(P)-bd_dom_sf"/>
</dbReference>
<dbReference type="Gene3D" id="3.40.50.720">
    <property type="entry name" value="NAD(P)-binding Rossmann-like Domain"/>
    <property type="match status" value="2"/>
</dbReference>
<dbReference type="Pfam" id="PF04082">
    <property type="entry name" value="Fungal_trans"/>
    <property type="match status" value="1"/>
</dbReference>
<evidence type="ECO:0000313" key="6">
    <source>
        <dbReference type="Proteomes" id="UP000054383"/>
    </source>
</evidence>
<organism evidence="5 6">
    <name type="scientific">Talaromyces islandicus</name>
    <name type="common">Penicillium islandicum</name>
    <dbReference type="NCBI Taxonomy" id="28573"/>
    <lineage>
        <taxon>Eukaryota</taxon>
        <taxon>Fungi</taxon>
        <taxon>Dikarya</taxon>
        <taxon>Ascomycota</taxon>
        <taxon>Pezizomycotina</taxon>
        <taxon>Eurotiomycetes</taxon>
        <taxon>Eurotiomycetidae</taxon>
        <taxon>Eurotiales</taxon>
        <taxon>Trichocomaceae</taxon>
        <taxon>Talaromyces</taxon>
        <taxon>Talaromyces sect. Islandici</taxon>
    </lineage>
</organism>
<feature type="domain" description="Xylanolytic transcriptional activator regulatory" evidence="4">
    <location>
        <begin position="372"/>
        <end position="453"/>
    </location>
</feature>
<evidence type="ECO:0000259" key="3">
    <source>
        <dbReference type="SMART" id="SM00829"/>
    </source>
</evidence>
<evidence type="ECO:0000259" key="4">
    <source>
        <dbReference type="SMART" id="SM00906"/>
    </source>
</evidence>
<dbReference type="GO" id="GO:0016491">
    <property type="term" value="F:oxidoreductase activity"/>
    <property type="evidence" value="ECO:0007669"/>
    <property type="project" value="InterPro"/>
</dbReference>
<gene>
    <name evidence="5" type="ORF">PISL3812_04303</name>
</gene>
<dbReference type="EMBL" id="CVMT01000003">
    <property type="protein sequence ID" value="CRG87286.1"/>
    <property type="molecule type" value="Genomic_DNA"/>
</dbReference>
<name>A0A0U1LWX1_TALIS</name>
<dbReference type="Gene3D" id="3.90.180.10">
    <property type="entry name" value="Medium-chain alcohol dehydrogenases, catalytic domain"/>
    <property type="match status" value="1"/>
</dbReference>
<dbReference type="AlphaFoldDB" id="A0A0U1LWX1"/>
<dbReference type="InterPro" id="IPR002347">
    <property type="entry name" value="SDR_fam"/>
</dbReference>
<dbReference type="GO" id="GO:0003677">
    <property type="term" value="F:DNA binding"/>
    <property type="evidence" value="ECO:0007669"/>
    <property type="project" value="InterPro"/>
</dbReference>
<evidence type="ECO:0000313" key="5">
    <source>
        <dbReference type="EMBL" id="CRG87286.1"/>
    </source>
</evidence>
<dbReference type="SUPFAM" id="SSF51735">
    <property type="entry name" value="NAD(P)-binding Rossmann-fold domains"/>
    <property type="match status" value="2"/>
</dbReference>
<dbReference type="SUPFAM" id="SSF50129">
    <property type="entry name" value="GroES-like"/>
    <property type="match status" value="1"/>
</dbReference>
<dbReference type="InterPro" id="IPR020843">
    <property type="entry name" value="ER"/>
</dbReference>
<dbReference type="InterPro" id="IPR011032">
    <property type="entry name" value="GroES-like_sf"/>
</dbReference>
<dbReference type="GO" id="GO:0006351">
    <property type="term" value="P:DNA-templated transcription"/>
    <property type="evidence" value="ECO:0007669"/>
    <property type="project" value="InterPro"/>
</dbReference>
<dbReference type="SMART" id="SM00829">
    <property type="entry name" value="PKS_ER"/>
    <property type="match status" value="1"/>
</dbReference>
<accession>A0A0U1LWX1</accession>
<dbReference type="Pfam" id="PF13602">
    <property type="entry name" value="ADH_zinc_N_2"/>
    <property type="match status" value="1"/>
</dbReference>
<sequence>MQALNTPSYGPPSEYQLSELPKPKLDNADYVIIKVHAASINPIDVKKASGMLKLATKDSFPYKIGYDCAGVVTETGHDVSRLKVGDEVYTRLPEPCRGSCSEFVQCPEHLVGLKPPSLSWEEAASIPLAAMTALQALRKYDGDLAGKTVFIPAGLSGTGLFACQLAKHVFRAGKVITTVSTSKIPKVPELLGEGTVDEIIDYTKTDPRSVIQSGSVDFLFDTVGQAMDFLILMRPKTSRIVSVSTLPSGDQLQASSMMELPHKPTVPLPFRLALNGLDYIRQLRARRYGTHYSYFFLDATVDDLDELRKHVEEGQLKAVVGTSVDLRDIQAVRDACQVVYNGKGGLGKLVIKCQALVLISYYEYKHAVFPRAWLTAGKAMRYAHVLNLHRMDSGAYWNFTLGTSPEWVEIEEQRRAFWSAFCLDSYSGFCGGFLSMIDESDISTHLPSEDESFEKNVVPENASHTLATALRLGNCQNISPFGSVVILSWLAARTDNHLRTQDDRKYWETHHAIDLQLLQISLCLPSHLKLPVGIHQPNAVLTNMLLHALTVSLHQAAAVKALNEPLKQNLAWESNMRCLTSASEIANIVKQVTQINLVAIHVVMPFSVFVALRYLMTQPSPESKQTCQFLTDVLRSCAAKQNNLLVGVISNKKPSFTDKELSDQRGKVFIVAGATSSIGKLLVGILYSKNAKVYIAAQSADKADKTVQKLKTKHPSSQEELIFLHLNLEDLWTVKASAEEFLKRENKLNVLWDNAGVMDPLQGSESKQGYELQLGMNNLAPFLFTKLLTPILTETAKLEPIGSQEFRAARRGGDEQFGLQKGPKCMAQDNNILSVSLDPGNLRVPLYNTTPKWQLPFINLVKDTINGAYTGMYTGFSPEVQLKHGGRFLQPFGHIGYTRSDIETSRRSKSERGNGIAEQFYDWTEKQVAPFL</sequence>
<keyword evidence="1" id="KW-0539">Nucleus</keyword>
<dbReference type="Proteomes" id="UP000054383">
    <property type="component" value="Unassembled WGS sequence"/>
</dbReference>
<dbReference type="Pfam" id="PF08240">
    <property type="entry name" value="ADH_N"/>
    <property type="match status" value="1"/>
</dbReference>
<dbReference type="PANTHER" id="PTHR11695">
    <property type="entry name" value="ALCOHOL DEHYDROGENASE RELATED"/>
    <property type="match status" value="1"/>
</dbReference>
<dbReference type="Pfam" id="PF00106">
    <property type="entry name" value="adh_short"/>
    <property type="match status" value="1"/>
</dbReference>
<feature type="region of interest" description="Disordered" evidence="2">
    <location>
        <begin position="1"/>
        <end position="20"/>
    </location>
</feature>
<dbReference type="GO" id="GO:0008270">
    <property type="term" value="F:zinc ion binding"/>
    <property type="evidence" value="ECO:0007669"/>
    <property type="project" value="InterPro"/>
</dbReference>
<evidence type="ECO:0000256" key="2">
    <source>
        <dbReference type="SAM" id="MobiDB-lite"/>
    </source>
</evidence>
<dbReference type="STRING" id="28573.A0A0U1LWX1"/>
<protein>
    <submittedName>
        <fullName evidence="5">Bile salt export pump</fullName>
    </submittedName>
</protein>
<dbReference type="CDD" id="cd12148">
    <property type="entry name" value="fungal_TF_MHR"/>
    <property type="match status" value="1"/>
</dbReference>
<dbReference type="OrthoDB" id="191139at2759"/>
<dbReference type="InterPro" id="IPR050700">
    <property type="entry name" value="YIM1/Zinc_Alcohol_DH_Fams"/>
</dbReference>
<dbReference type="GO" id="GO:0005739">
    <property type="term" value="C:mitochondrion"/>
    <property type="evidence" value="ECO:0007669"/>
    <property type="project" value="TreeGrafter"/>
</dbReference>
<feature type="domain" description="Enoyl reductase (ER)" evidence="3">
    <location>
        <begin position="10"/>
        <end position="351"/>
    </location>
</feature>
<keyword evidence="6" id="KW-1185">Reference proteome</keyword>
<proteinExistence type="predicted"/>
<dbReference type="InterPro" id="IPR007219">
    <property type="entry name" value="XnlR_reg_dom"/>
</dbReference>
<dbReference type="PANTHER" id="PTHR11695:SF294">
    <property type="entry name" value="RETICULON-4-INTERACTING PROTEIN 1, MITOCHONDRIAL"/>
    <property type="match status" value="1"/>
</dbReference>
<dbReference type="SMART" id="SM00906">
    <property type="entry name" value="Fungal_trans"/>
    <property type="match status" value="1"/>
</dbReference>